<dbReference type="Gene3D" id="2.130.10.10">
    <property type="entry name" value="YVTN repeat-like/Quinoprotein amine dehydrogenase"/>
    <property type="match status" value="1"/>
</dbReference>
<dbReference type="InterPro" id="IPR015943">
    <property type="entry name" value="WD40/YVTN_repeat-like_dom_sf"/>
</dbReference>
<dbReference type="EMBL" id="JAQNDL010000001">
    <property type="protein sequence ID" value="MDC0716254.1"/>
    <property type="molecule type" value="Genomic_DNA"/>
</dbReference>
<evidence type="ECO:0000313" key="2">
    <source>
        <dbReference type="Proteomes" id="UP001221686"/>
    </source>
</evidence>
<keyword evidence="2" id="KW-1185">Reference proteome</keyword>
<gene>
    <name evidence="1" type="ORF">POL25_05085</name>
</gene>
<sequence>MYRVDKDDGSVSIVAPHIHYQVASALTYRASDDSIYYATGLHDPPELFATLYAVDDQDQVHEILTFEDTVTSLTVAPEGFGGFGGQLIATTRPAPNASALQAIDVETGVITTFAQSDIGFGVAAFGADGTLYVTGWNSDSIVTVTADGVITPFFTGISNPSGLAVAPDGSRMFVAHQGDPLWAGEDRIDELSIPGATLTPRVEIVQGFAGTLAGIVVDGANHVLYEAPEMPDTDQARAIIDMFEAS</sequence>
<comment type="caution">
    <text evidence="1">The sequence shown here is derived from an EMBL/GenBank/DDBJ whole genome shotgun (WGS) entry which is preliminary data.</text>
</comment>
<name>A0ABT5DRN3_9BACT</name>
<organism evidence="1 2">
    <name type="scientific">Nannocystis bainbridge</name>
    <dbReference type="NCBI Taxonomy" id="2995303"/>
    <lineage>
        <taxon>Bacteria</taxon>
        <taxon>Pseudomonadati</taxon>
        <taxon>Myxococcota</taxon>
        <taxon>Polyangia</taxon>
        <taxon>Nannocystales</taxon>
        <taxon>Nannocystaceae</taxon>
        <taxon>Nannocystis</taxon>
    </lineage>
</organism>
<dbReference type="Proteomes" id="UP001221686">
    <property type="component" value="Unassembled WGS sequence"/>
</dbReference>
<protein>
    <submittedName>
        <fullName evidence="1">Uncharacterized protein</fullName>
    </submittedName>
</protein>
<proteinExistence type="predicted"/>
<dbReference type="SUPFAM" id="SSF63829">
    <property type="entry name" value="Calcium-dependent phosphotriesterase"/>
    <property type="match status" value="1"/>
</dbReference>
<evidence type="ECO:0000313" key="1">
    <source>
        <dbReference type="EMBL" id="MDC0716254.1"/>
    </source>
</evidence>
<reference evidence="1 2" key="1">
    <citation type="submission" date="2022-11" db="EMBL/GenBank/DDBJ databases">
        <title>Minimal conservation of predation-associated metabolite biosynthetic gene clusters underscores biosynthetic potential of Myxococcota including descriptions for ten novel species: Archangium lansinium sp. nov., Myxococcus landrumus sp. nov., Nannocystis bai.</title>
        <authorList>
            <person name="Ahearne A."/>
            <person name="Stevens C."/>
            <person name="Dowd S."/>
        </authorList>
    </citation>
    <scope>NUCLEOTIDE SEQUENCE [LARGE SCALE GENOMIC DNA]</scope>
    <source>
        <strain evidence="1 2">BB15-2</strain>
    </source>
</reference>
<accession>A0ABT5DRN3</accession>